<organism evidence="4 5">
    <name type="scientific">Penicillium subrubescens</name>
    <dbReference type="NCBI Taxonomy" id="1316194"/>
    <lineage>
        <taxon>Eukaryota</taxon>
        <taxon>Fungi</taxon>
        <taxon>Dikarya</taxon>
        <taxon>Ascomycota</taxon>
        <taxon>Pezizomycotina</taxon>
        <taxon>Eurotiomycetes</taxon>
        <taxon>Eurotiomycetidae</taxon>
        <taxon>Eurotiales</taxon>
        <taxon>Aspergillaceae</taxon>
        <taxon>Penicillium</taxon>
    </lineage>
</organism>
<evidence type="ECO:0000313" key="4">
    <source>
        <dbReference type="EMBL" id="OKP10843.1"/>
    </source>
</evidence>
<dbReference type="EMBL" id="MNBE01000310">
    <property type="protein sequence ID" value="OKP10843.1"/>
    <property type="molecule type" value="Genomic_DNA"/>
</dbReference>
<feature type="domain" description="TTI1 C-terminal TPR" evidence="3">
    <location>
        <begin position="803"/>
        <end position="889"/>
    </location>
</feature>
<dbReference type="STRING" id="1316194.A0A1Q5UEF4"/>
<protein>
    <submittedName>
        <fullName evidence="4">TEL2-interacting protein 1</fullName>
    </submittedName>
</protein>
<evidence type="ECO:0000313" key="5">
    <source>
        <dbReference type="Proteomes" id="UP000186955"/>
    </source>
</evidence>
<name>A0A1Q5UEF4_9EURO</name>
<dbReference type="InterPro" id="IPR011989">
    <property type="entry name" value="ARM-like"/>
</dbReference>
<reference evidence="4 5" key="1">
    <citation type="submission" date="2016-10" db="EMBL/GenBank/DDBJ databases">
        <title>Genome sequence of the ascomycete fungus Penicillium subrubescens.</title>
        <authorList>
            <person name="De Vries R.P."/>
            <person name="Peng M."/>
            <person name="Dilokpimol A."/>
            <person name="Hilden K."/>
            <person name="Makela M.R."/>
            <person name="Grigoriev I."/>
            <person name="Riley R."/>
            <person name="Granchi Z."/>
        </authorList>
    </citation>
    <scope>NUCLEOTIDE SEQUENCE [LARGE SCALE GENOMIC DNA]</scope>
    <source>
        <strain evidence="4 5">CBS 132785</strain>
    </source>
</reference>
<dbReference type="Pfam" id="PF24173">
    <property type="entry name" value="TPR_TTI1_N"/>
    <property type="match status" value="1"/>
</dbReference>
<dbReference type="Proteomes" id="UP000186955">
    <property type="component" value="Unassembled WGS sequence"/>
</dbReference>
<feature type="region of interest" description="Disordered" evidence="1">
    <location>
        <begin position="980"/>
        <end position="1014"/>
    </location>
</feature>
<accession>A0A1Q5UEF4</accession>
<evidence type="ECO:0000259" key="3">
    <source>
        <dbReference type="Pfam" id="PF24181"/>
    </source>
</evidence>
<dbReference type="InterPro" id="IPR049362">
    <property type="entry name" value="TTI1_rpt"/>
</dbReference>
<dbReference type="InterPro" id="IPR016024">
    <property type="entry name" value="ARM-type_fold"/>
</dbReference>
<comment type="caution">
    <text evidence="4">The sequence shown here is derived from an EMBL/GenBank/DDBJ whole genome shotgun (WGS) entry which is preliminary data.</text>
</comment>
<proteinExistence type="predicted"/>
<evidence type="ECO:0000256" key="1">
    <source>
        <dbReference type="SAM" id="MobiDB-lite"/>
    </source>
</evidence>
<dbReference type="InterPro" id="IPR057567">
    <property type="entry name" value="TPR_TTI1_C"/>
</dbReference>
<feature type="compositionally biased region" description="Polar residues" evidence="1">
    <location>
        <begin position="990"/>
        <end position="1000"/>
    </location>
</feature>
<feature type="domain" description="TTI1 N-terminal TPR" evidence="2">
    <location>
        <begin position="9"/>
        <end position="346"/>
    </location>
</feature>
<feature type="region of interest" description="Disordered" evidence="1">
    <location>
        <begin position="902"/>
        <end position="923"/>
    </location>
</feature>
<dbReference type="GO" id="GO:0005737">
    <property type="term" value="C:cytoplasm"/>
    <property type="evidence" value="ECO:0007669"/>
    <property type="project" value="TreeGrafter"/>
</dbReference>
<dbReference type="Pfam" id="PF24181">
    <property type="entry name" value="TPR_TTI1_C"/>
    <property type="match status" value="1"/>
</dbReference>
<feature type="compositionally biased region" description="Polar residues" evidence="1">
    <location>
        <begin position="905"/>
        <end position="923"/>
    </location>
</feature>
<gene>
    <name evidence="4" type="ORF">PENSUB_3663</name>
</gene>
<keyword evidence="5" id="KW-1185">Reference proteome</keyword>
<dbReference type="OrthoDB" id="6781668at2759"/>
<evidence type="ECO:0000259" key="2">
    <source>
        <dbReference type="Pfam" id="PF24173"/>
    </source>
</evidence>
<dbReference type="AlphaFoldDB" id="A0A1Q5UEF4"/>
<dbReference type="Pfam" id="PF21547">
    <property type="entry name" value="TTI1"/>
    <property type="match status" value="1"/>
</dbReference>
<dbReference type="PANTHER" id="PTHR18460">
    <property type="entry name" value="TEL2 INTERACTING PROTEIN 1 TTI1 FAMILY MEMBER"/>
    <property type="match status" value="1"/>
</dbReference>
<dbReference type="Gene3D" id="1.25.10.10">
    <property type="entry name" value="Leucine-rich Repeat Variant"/>
    <property type="match status" value="1"/>
</dbReference>
<dbReference type="SUPFAM" id="SSF48371">
    <property type="entry name" value="ARM repeat"/>
    <property type="match status" value="1"/>
</dbReference>
<feature type="compositionally biased region" description="Basic and acidic residues" evidence="1">
    <location>
        <begin position="819"/>
        <end position="828"/>
    </location>
</feature>
<dbReference type="PANTHER" id="PTHR18460:SF3">
    <property type="entry name" value="TELO2-INTERACTING PROTEIN 1 HOMOLOG"/>
    <property type="match status" value="1"/>
</dbReference>
<dbReference type="InterPro" id="IPR052587">
    <property type="entry name" value="TELO2-interacting_protein_1"/>
</dbReference>
<sequence>MADVRQESFNLLREPCVELSSVGLRFRGNQASASDVYQALEPVHHALVELATRNALDGKLAEYAFFPLSHIFNETQRLPARCLESAVQSLHLLVSDGWREQLSPALGKQLIILLTLIVGGSPNKVEGQQPLKAQVAEELSVSCFDCLRAIFDMLRGPVADRTIFHEIGTATVIDQTVYILLDGVVDERSDDIGVSASKSLKSLYSRITDRVVLASIMPRTVSALAKVIRPTTQARRSYKLLEVCLEILNQMLKVVLNDRAVGSTEKASPISTESDKVALDTSWLKATTTQIKLALVHVTQVRRHQRPEVQSALLDLCVMVIEECQVALKDAIPIMAETIVVLADKEGDEPNQAYLTLLHLATTYPVVLDSLKESLHTWLTAFPRIMQSNDETAKQWGIRQISTVFQILSQLQSGSDLLTGSLASGLCDIMGAVVKYDTKSLQSISSPGGLRWDVLASESKSIAFPPILLEHQSQQQTLKDVRAFIVRLNLSELGNEITRSIINRLHATSKDSAVAPYWLALTSLQAQSQQSADFDDFIVDDHVEQSKSLASRGGMIEELYYTSLTILNDLPVDGSGDWRMSALALQAVALQAQQLGEAFRPELMDALYPTLQLLASNNTTVQRHAMICLNVLTEACNYPDTSSMIIENVDYLVNSVALKLNTFDVSPYPPQVLFMMVRLCGASIVPYLDDLVDSIFGILDLYHGYPKLVEMMFKTLAAIVEEGSKKTSLLTIDSGREKGPHDSRKSKYQHLLLSTVASDIANRKAKRIENVENDVEIDGSLSHPNKPWSETYEKPQPEPETIEELLAKAESDEPLPPPKEPEDSEKPLSKTHSLLLHIVKSIPSHISSPSPFLRRSLLSILIEVLPSLSQNENSFLPLINDLWPSVASRAIFPSSFASKASSSSTLMTQPSAESRNSTNQPDTHTFQEETFVITSACQVIEAMCKGGGDFMASRVETEFPRWLRLYQRVWTQVRQDAEAANERRARQQRKTSVPPTTAVSVIQPAGTESEDSFALTPSLTLSPTTSGSRTFTPQHALWGALISLFITVLSHVRLPLEVGDQVCEILGEWIALFVGPEYYFHASERTFSLASDDVLRGMIESVEDAIRAMETWNPDLTWLIMASHRNKSSSSRVSEPNEVIDVFGESLQYAKVAF</sequence>
<feature type="region of interest" description="Disordered" evidence="1">
    <location>
        <begin position="810"/>
        <end position="829"/>
    </location>
</feature>
<dbReference type="InterPro" id="IPR057566">
    <property type="entry name" value="TPR_TTI1_N"/>
</dbReference>
<feature type="region of interest" description="Disordered" evidence="1">
    <location>
        <begin position="775"/>
        <end position="799"/>
    </location>
</feature>